<dbReference type="AlphaFoldDB" id="A0A328D8F3"/>
<organism evidence="1 2">
    <name type="scientific">Cuscuta australis</name>
    <dbReference type="NCBI Taxonomy" id="267555"/>
    <lineage>
        <taxon>Eukaryota</taxon>
        <taxon>Viridiplantae</taxon>
        <taxon>Streptophyta</taxon>
        <taxon>Embryophyta</taxon>
        <taxon>Tracheophyta</taxon>
        <taxon>Spermatophyta</taxon>
        <taxon>Magnoliopsida</taxon>
        <taxon>eudicotyledons</taxon>
        <taxon>Gunneridae</taxon>
        <taxon>Pentapetalae</taxon>
        <taxon>asterids</taxon>
        <taxon>lamiids</taxon>
        <taxon>Solanales</taxon>
        <taxon>Convolvulaceae</taxon>
        <taxon>Cuscuteae</taxon>
        <taxon>Cuscuta</taxon>
        <taxon>Cuscuta subgen. Grammica</taxon>
        <taxon>Cuscuta sect. Cleistogrammica</taxon>
    </lineage>
</organism>
<keyword evidence="2" id="KW-1185">Reference proteome</keyword>
<dbReference type="Proteomes" id="UP000249390">
    <property type="component" value="Unassembled WGS sequence"/>
</dbReference>
<sequence length="107" mass="11790">MPLVSHEGMGLSRPSLYLRGFPPFACEVTLCSVVGVACVGVPPAPCPLRHMANNVVTVTWSGAMCDSIWEIRLCTANRYRSYDQSSHHPLPESLPMIDTHDFRPGHI</sequence>
<name>A0A328D8F3_9ASTE</name>
<proteinExistence type="predicted"/>
<evidence type="ECO:0000313" key="1">
    <source>
        <dbReference type="EMBL" id="RAL40253.1"/>
    </source>
</evidence>
<reference evidence="1 2" key="1">
    <citation type="submission" date="2018-06" db="EMBL/GenBank/DDBJ databases">
        <title>The Genome of Cuscuta australis (Dodder) Provides Insight into the Evolution of Plant Parasitism.</title>
        <authorList>
            <person name="Liu H."/>
        </authorList>
    </citation>
    <scope>NUCLEOTIDE SEQUENCE [LARGE SCALE GENOMIC DNA]</scope>
    <source>
        <strain evidence="2">cv. Yunnan</strain>
        <tissue evidence="1">Vines</tissue>
    </source>
</reference>
<accession>A0A328D8F3</accession>
<dbReference type="EMBL" id="NQVE01000195">
    <property type="protein sequence ID" value="RAL40253.1"/>
    <property type="molecule type" value="Genomic_DNA"/>
</dbReference>
<evidence type="ECO:0000313" key="2">
    <source>
        <dbReference type="Proteomes" id="UP000249390"/>
    </source>
</evidence>
<gene>
    <name evidence="1" type="ORF">DM860_008393</name>
</gene>
<protein>
    <submittedName>
        <fullName evidence="1">Uncharacterized protein</fullName>
    </submittedName>
</protein>
<comment type="caution">
    <text evidence="1">The sequence shown here is derived from an EMBL/GenBank/DDBJ whole genome shotgun (WGS) entry which is preliminary data.</text>
</comment>